<evidence type="ECO:0008006" key="4">
    <source>
        <dbReference type="Google" id="ProtNLM"/>
    </source>
</evidence>
<keyword evidence="1" id="KW-0732">Signal</keyword>
<dbReference type="STRING" id="686832.A0A0C3BZZ2"/>
<evidence type="ECO:0000313" key="2">
    <source>
        <dbReference type="EMBL" id="KIM42170.1"/>
    </source>
</evidence>
<gene>
    <name evidence="2" type="ORF">M413DRAFT_128584</name>
</gene>
<reference evidence="2 3" key="1">
    <citation type="submission" date="2014-04" db="EMBL/GenBank/DDBJ databases">
        <authorList>
            <consortium name="DOE Joint Genome Institute"/>
            <person name="Kuo A."/>
            <person name="Gay G."/>
            <person name="Dore J."/>
            <person name="Kohler A."/>
            <person name="Nagy L.G."/>
            <person name="Floudas D."/>
            <person name="Copeland A."/>
            <person name="Barry K.W."/>
            <person name="Cichocki N."/>
            <person name="Veneault-Fourrey C."/>
            <person name="LaButti K."/>
            <person name="Lindquist E.A."/>
            <person name="Lipzen A."/>
            <person name="Lundell T."/>
            <person name="Morin E."/>
            <person name="Murat C."/>
            <person name="Sun H."/>
            <person name="Tunlid A."/>
            <person name="Henrissat B."/>
            <person name="Grigoriev I.V."/>
            <person name="Hibbett D.S."/>
            <person name="Martin F."/>
            <person name="Nordberg H.P."/>
            <person name="Cantor M.N."/>
            <person name="Hua S.X."/>
        </authorList>
    </citation>
    <scope>NUCLEOTIDE SEQUENCE [LARGE SCALE GENOMIC DNA]</scope>
    <source>
        <strain evidence="3">h7</strain>
    </source>
</reference>
<organism evidence="2 3">
    <name type="scientific">Hebeloma cylindrosporum</name>
    <dbReference type="NCBI Taxonomy" id="76867"/>
    <lineage>
        <taxon>Eukaryota</taxon>
        <taxon>Fungi</taxon>
        <taxon>Dikarya</taxon>
        <taxon>Basidiomycota</taxon>
        <taxon>Agaricomycotina</taxon>
        <taxon>Agaricomycetes</taxon>
        <taxon>Agaricomycetidae</taxon>
        <taxon>Agaricales</taxon>
        <taxon>Agaricineae</taxon>
        <taxon>Hymenogastraceae</taxon>
        <taxon>Hebeloma</taxon>
    </lineage>
</organism>
<keyword evidence="3" id="KW-1185">Reference proteome</keyword>
<feature type="signal peptide" evidence="1">
    <location>
        <begin position="1"/>
        <end position="27"/>
    </location>
</feature>
<feature type="chain" id="PRO_5002161961" description="Glycoside hydrolase family 16 protein" evidence="1">
    <location>
        <begin position="28"/>
        <end position="278"/>
    </location>
</feature>
<reference evidence="3" key="2">
    <citation type="submission" date="2015-01" db="EMBL/GenBank/DDBJ databases">
        <title>Evolutionary Origins and Diversification of the Mycorrhizal Mutualists.</title>
        <authorList>
            <consortium name="DOE Joint Genome Institute"/>
            <consortium name="Mycorrhizal Genomics Consortium"/>
            <person name="Kohler A."/>
            <person name="Kuo A."/>
            <person name="Nagy L.G."/>
            <person name="Floudas D."/>
            <person name="Copeland A."/>
            <person name="Barry K.W."/>
            <person name="Cichocki N."/>
            <person name="Veneault-Fourrey C."/>
            <person name="LaButti K."/>
            <person name="Lindquist E.A."/>
            <person name="Lipzen A."/>
            <person name="Lundell T."/>
            <person name="Morin E."/>
            <person name="Murat C."/>
            <person name="Riley R."/>
            <person name="Ohm R."/>
            <person name="Sun H."/>
            <person name="Tunlid A."/>
            <person name="Henrissat B."/>
            <person name="Grigoriev I.V."/>
            <person name="Hibbett D.S."/>
            <person name="Martin F."/>
        </authorList>
    </citation>
    <scope>NUCLEOTIDE SEQUENCE [LARGE SCALE GENOMIC DNA]</scope>
    <source>
        <strain evidence="3">h7</strain>
    </source>
</reference>
<dbReference type="HOGENOM" id="CLU_1001357_0_0_1"/>
<evidence type="ECO:0000256" key="1">
    <source>
        <dbReference type="SAM" id="SignalP"/>
    </source>
</evidence>
<sequence length="278" mass="30304">MARKLAFISLVSVFVALLGFAALLVEARPQVATTHAAKREAMATYPELTNAQRLRRGLPLSKPRQLFSPTRVRARDASPSYIPTAQTGYIKVVRTSDNAVLGYMSSSYLNASPSPYTWYGLSQSRLLVTFTPPGSGVFDISISTPGYDYPFLGLTGSSMPSPTNPDPYQQNVGRITQTNQTPPGAPPSDVLNGRWPYSLTSESAVWNYDSGTKEITAVWVTEGASATYPVHFFSWTGVAAHVDGFAFTTNTLTYNGLLDLYLVPADKSQAVRFYFESA</sequence>
<dbReference type="AlphaFoldDB" id="A0A0C3BZZ2"/>
<protein>
    <recommendedName>
        <fullName evidence="4">Glycoside hydrolase family 16 protein</fullName>
    </recommendedName>
</protein>
<proteinExistence type="predicted"/>
<evidence type="ECO:0000313" key="3">
    <source>
        <dbReference type="Proteomes" id="UP000053424"/>
    </source>
</evidence>
<dbReference type="Proteomes" id="UP000053424">
    <property type="component" value="Unassembled WGS sequence"/>
</dbReference>
<dbReference type="OrthoDB" id="4584900at2759"/>
<accession>A0A0C3BZZ2</accession>
<dbReference type="EMBL" id="KN831778">
    <property type="protein sequence ID" value="KIM42170.1"/>
    <property type="molecule type" value="Genomic_DNA"/>
</dbReference>
<name>A0A0C3BZZ2_HEBCY</name>